<dbReference type="EMBL" id="FQXH01000005">
    <property type="protein sequence ID" value="SHG91518.1"/>
    <property type="molecule type" value="Genomic_DNA"/>
</dbReference>
<accession>A0A1M5NPU4</accession>
<evidence type="ECO:0000313" key="2">
    <source>
        <dbReference type="Proteomes" id="UP000242520"/>
    </source>
</evidence>
<evidence type="ECO:0000313" key="1">
    <source>
        <dbReference type="EMBL" id="SHG91518.1"/>
    </source>
</evidence>
<organism evidence="1 2">
    <name type="scientific">Tepidibacter thalassicus DSM 15285</name>
    <dbReference type="NCBI Taxonomy" id="1123350"/>
    <lineage>
        <taxon>Bacteria</taxon>
        <taxon>Bacillati</taxon>
        <taxon>Bacillota</taxon>
        <taxon>Clostridia</taxon>
        <taxon>Peptostreptococcales</taxon>
        <taxon>Peptostreptococcaceae</taxon>
        <taxon>Tepidibacter</taxon>
    </lineage>
</organism>
<dbReference type="RefSeq" id="WP_072722960.1">
    <property type="nucleotide sequence ID" value="NZ_FQXH01000005.1"/>
</dbReference>
<keyword evidence="2" id="KW-1185">Reference proteome</keyword>
<evidence type="ECO:0008006" key="3">
    <source>
        <dbReference type="Google" id="ProtNLM"/>
    </source>
</evidence>
<reference evidence="2" key="1">
    <citation type="submission" date="2016-11" db="EMBL/GenBank/DDBJ databases">
        <authorList>
            <person name="Varghese N."/>
            <person name="Submissions S."/>
        </authorList>
    </citation>
    <scope>NUCLEOTIDE SEQUENCE [LARGE SCALE GENOMIC DNA]</scope>
    <source>
        <strain evidence="2">DSM 15285</strain>
    </source>
</reference>
<dbReference type="OrthoDB" id="1787305at2"/>
<dbReference type="STRING" id="1123350.SAMN02744040_00156"/>
<dbReference type="AlphaFoldDB" id="A0A1M5NPU4"/>
<dbReference type="Proteomes" id="UP000242520">
    <property type="component" value="Unassembled WGS sequence"/>
</dbReference>
<protein>
    <recommendedName>
        <fullName evidence="3">Double zinc ribbon</fullName>
    </recommendedName>
</protein>
<sequence>MIKCPRCNKQISARPGTVCPRCKRKVKPTDVGYIFCPEPECKAVLPKSAIYCPKCGAKIRNESINEKLSKVVKKIEKILNSF</sequence>
<name>A0A1M5NPU4_9FIRM</name>
<gene>
    <name evidence="1" type="ORF">SAMN02744040_00156</name>
</gene>
<proteinExistence type="predicted"/>